<organism evidence="2 3">
    <name type="scientific">Opisthorchis felineus</name>
    <dbReference type="NCBI Taxonomy" id="147828"/>
    <lineage>
        <taxon>Eukaryota</taxon>
        <taxon>Metazoa</taxon>
        <taxon>Spiralia</taxon>
        <taxon>Lophotrochozoa</taxon>
        <taxon>Platyhelminthes</taxon>
        <taxon>Trematoda</taxon>
        <taxon>Digenea</taxon>
        <taxon>Opisthorchiida</taxon>
        <taxon>Opisthorchiata</taxon>
        <taxon>Opisthorchiidae</taxon>
        <taxon>Opisthorchis</taxon>
    </lineage>
</organism>
<gene>
    <name evidence="2" type="ORF">CRM22_006206</name>
</gene>
<sequence>MNRILYVIWICFSPPTGANVIVDVFTLREISIPSADVPTKEELYENAEYHCQITMEEVIGYKVVDLMFDDVGQTLGCYVEVRKETGDDSDVTWLAKMNRELNSNDRYTFVAVTPHQVHTIMSNEGDYAFLAELHSKAKISNINVIDKIHIGKFKSEPVDVIHGVWSFRMEIDEKERLKKGLKRNWMHVMELLAEVCQVLTMRVRNFHRITFQTGLSQSLRHVVFSVFSLFSFCFH</sequence>
<protein>
    <submittedName>
        <fullName evidence="2">Uncharacterized protein</fullName>
    </submittedName>
</protein>
<dbReference type="AlphaFoldDB" id="A0A4S2LTJ0"/>
<dbReference type="OrthoDB" id="10506238at2759"/>
<keyword evidence="3" id="KW-1185">Reference proteome</keyword>
<dbReference type="EMBL" id="SJOL01006601">
    <property type="protein sequence ID" value="TGZ64799.1"/>
    <property type="molecule type" value="Genomic_DNA"/>
</dbReference>
<reference evidence="2 3" key="1">
    <citation type="journal article" date="2019" name="BMC Genomics">
        <title>New insights from Opisthorchis felineus genome: update on genomics of the epidemiologically important liver flukes.</title>
        <authorList>
            <person name="Ershov N.I."/>
            <person name="Mordvinov V.A."/>
            <person name="Prokhortchouk E.B."/>
            <person name="Pakharukova M.Y."/>
            <person name="Gunbin K.V."/>
            <person name="Ustyantsev K."/>
            <person name="Genaev M.A."/>
            <person name="Blinov A.G."/>
            <person name="Mazur A."/>
            <person name="Boulygina E."/>
            <person name="Tsygankova S."/>
            <person name="Khrameeva E."/>
            <person name="Chekanov N."/>
            <person name="Fan G."/>
            <person name="Xiao A."/>
            <person name="Zhang H."/>
            <person name="Xu X."/>
            <person name="Yang H."/>
            <person name="Solovyev V."/>
            <person name="Lee S.M."/>
            <person name="Liu X."/>
            <person name="Afonnikov D.A."/>
            <person name="Skryabin K.G."/>
        </authorList>
    </citation>
    <scope>NUCLEOTIDE SEQUENCE [LARGE SCALE GENOMIC DNA]</scope>
    <source>
        <strain evidence="2">AK-0245</strain>
        <tissue evidence="2">Whole organism</tissue>
    </source>
</reference>
<name>A0A4S2LTJ0_OPIFE</name>
<proteinExistence type="predicted"/>
<dbReference type="Proteomes" id="UP000308267">
    <property type="component" value="Unassembled WGS sequence"/>
</dbReference>
<feature type="chain" id="PRO_5020840605" evidence="1">
    <location>
        <begin position="19"/>
        <end position="235"/>
    </location>
</feature>
<evidence type="ECO:0000256" key="1">
    <source>
        <dbReference type="SAM" id="SignalP"/>
    </source>
</evidence>
<evidence type="ECO:0000313" key="2">
    <source>
        <dbReference type="EMBL" id="TGZ64799.1"/>
    </source>
</evidence>
<evidence type="ECO:0000313" key="3">
    <source>
        <dbReference type="Proteomes" id="UP000308267"/>
    </source>
</evidence>
<keyword evidence="1" id="KW-0732">Signal</keyword>
<feature type="signal peptide" evidence="1">
    <location>
        <begin position="1"/>
        <end position="18"/>
    </location>
</feature>
<comment type="caution">
    <text evidence="2">The sequence shown here is derived from an EMBL/GenBank/DDBJ whole genome shotgun (WGS) entry which is preliminary data.</text>
</comment>
<accession>A0A4S2LTJ0</accession>